<evidence type="ECO:0000256" key="4">
    <source>
        <dbReference type="ARBA" id="ARBA00022840"/>
    </source>
</evidence>
<dbReference type="Gene3D" id="3.30.930.10">
    <property type="entry name" value="Bira Bifunctional Protein, Domain 2"/>
    <property type="match status" value="1"/>
</dbReference>
<dbReference type="PANTHER" id="PTHR22594">
    <property type="entry name" value="ASPARTYL/LYSYL-TRNA SYNTHETASE"/>
    <property type="match status" value="1"/>
</dbReference>
<dbReference type="PANTHER" id="PTHR22594:SF5">
    <property type="entry name" value="ASPARTATE--TRNA LIGASE, MITOCHONDRIAL"/>
    <property type="match status" value="1"/>
</dbReference>
<dbReference type="EMBL" id="JARAKH010000049">
    <property type="protein sequence ID" value="KAK8376247.1"/>
    <property type="molecule type" value="Genomic_DNA"/>
</dbReference>
<dbReference type="GO" id="GO:0005739">
    <property type="term" value="C:mitochondrion"/>
    <property type="evidence" value="ECO:0007669"/>
    <property type="project" value="TreeGrafter"/>
</dbReference>
<dbReference type="InterPro" id="IPR029351">
    <property type="entry name" value="GAD_dom"/>
</dbReference>
<dbReference type="InterPro" id="IPR004115">
    <property type="entry name" value="GAD-like_sf"/>
</dbReference>
<evidence type="ECO:0000313" key="8">
    <source>
        <dbReference type="EMBL" id="KAK8376247.1"/>
    </source>
</evidence>
<dbReference type="NCBIfam" id="TIGR00459">
    <property type="entry name" value="aspS_bact"/>
    <property type="match status" value="1"/>
</dbReference>
<dbReference type="InterPro" id="IPR045864">
    <property type="entry name" value="aa-tRNA-synth_II/BPL/LPL"/>
</dbReference>
<dbReference type="AlphaFoldDB" id="A0AAW0SNF7"/>
<dbReference type="CDD" id="cd04317">
    <property type="entry name" value="EcAspRS_like_N"/>
    <property type="match status" value="1"/>
</dbReference>
<dbReference type="PROSITE" id="PS50862">
    <property type="entry name" value="AA_TRNA_LIGASE_II"/>
    <property type="match status" value="1"/>
</dbReference>
<dbReference type="PRINTS" id="PR01042">
    <property type="entry name" value="TRNASYNTHASP"/>
</dbReference>
<dbReference type="Proteomes" id="UP001487740">
    <property type="component" value="Unassembled WGS sequence"/>
</dbReference>
<keyword evidence="5" id="KW-0648">Protein biosynthesis</keyword>
<keyword evidence="3" id="KW-0547">Nucleotide-binding</keyword>
<evidence type="ECO:0000313" key="9">
    <source>
        <dbReference type="Proteomes" id="UP001487740"/>
    </source>
</evidence>
<dbReference type="InterPro" id="IPR004524">
    <property type="entry name" value="Asp-tRNA-ligase_1"/>
</dbReference>
<keyword evidence="4" id="KW-0067">ATP-binding</keyword>
<dbReference type="Pfam" id="PF00152">
    <property type="entry name" value="tRNA-synt_2"/>
    <property type="match status" value="1"/>
</dbReference>
<dbReference type="SUPFAM" id="SSF55261">
    <property type="entry name" value="GAD domain-like"/>
    <property type="match status" value="1"/>
</dbReference>
<dbReference type="NCBIfam" id="NF001750">
    <property type="entry name" value="PRK00476.1"/>
    <property type="match status" value="1"/>
</dbReference>
<dbReference type="Gene3D" id="2.40.50.140">
    <property type="entry name" value="Nucleic acid-binding proteins"/>
    <property type="match status" value="1"/>
</dbReference>
<feature type="domain" description="Aminoacyl-transfer RNA synthetases class-II family profile" evidence="7">
    <location>
        <begin position="207"/>
        <end position="625"/>
    </location>
</feature>
<dbReference type="GO" id="GO:0004815">
    <property type="term" value="F:aspartate-tRNA ligase activity"/>
    <property type="evidence" value="ECO:0007669"/>
    <property type="project" value="TreeGrafter"/>
</dbReference>
<keyword evidence="6" id="KW-0030">Aminoacyl-tRNA synthetase</keyword>
<evidence type="ECO:0000256" key="3">
    <source>
        <dbReference type="ARBA" id="ARBA00022741"/>
    </source>
</evidence>
<evidence type="ECO:0000256" key="5">
    <source>
        <dbReference type="ARBA" id="ARBA00022917"/>
    </source>
</evidence>
<evidence type="ECO:0000256" key="2">
    <source>
        <dbReference type="ARBA" id="ARBA00022598"/>
    </source>
</evidence>
<dbReference type="InterPro" id="IPR006195">
    <property type="entry name" value="aa-tRNA-synth_II"/>
</dbReference>
<comment type="caution">
    <text evidence="8">The sequence shown here is derived from an EMBL/GenBank/DDBJ whole genome shotgun (WGS) entry which is preliminary data.</text>
</comment>
<reference evidence="8 9" key="1">
    <citation type="submission" date="2023-03" db="EMBL/GenBank/DDBJ databases">
        <title>High-quality genome of Scylla paramamosain provides insights in environmental adaptation.</title>
        <authorList>
            <person name="Zhang L."/>
        </authorList>
    </citation>
    <scope>NUCLEOTIDE SEQUENCE [LARGE SCALE GENOMIC DNA]</scope>
    <source>
        <strain evidence="8">LZ_2023a</strain>
        <tissue evidence="8">Muscle</tissue>
    </source>
</reference>
<dbReference type="InterPro" id="IPR047089">
    <property type="entry name" value="Asp-tRNA-ligase_1_N"/>
</dbReference>
<dbReference type="SUPFAM" id="SSF55681">
    <property type="entry name" value="Class II aaRS and biotin synthetases"/>
    <property type="match status" value="1"/>
</dbReference>
<organism evidence="8 9">
    <name type="scientific">Scylla paramamosain</name>
    <name type="common">Mud crab</name>
    <dbReference type="NCBI Taxonomy" id="85552"/>
    <lineage>
        <taxon>Eukaryota</taxon>
        <taxon>Metazoa</taxon>
        <taxon>Ecdysozoa</taxon>
        <taxon>Arthropoda</taxon>
        <taxon>Crustacea</taxon>
        <taxon>Multicrustacea</taxon>
        <taxon>Malacostraca</taxon>
        <taxon>Eumalacostraca</taxon>
        <taxon>Eucarida</taxon>
        <taxon>Decapoda</taxon>
        <taxon>Pleocyemata</taxon>
        <taxon>Brachyura</taxon>
        <taxon>Eubrachyura</taxon>
        <taxon>Portunoidea</taxon>
        <taxon>Portunidae</taxon>
        <taxon>Portuninae</taxon>
        <taxon>Scylla</taxon>
    </lineage>
</organism>
<dbReference type="InterPro" id="IPR012340">
    <property type="entry name" value="NA-bd_OB-fold"/>
</dbReference>
<evidence type="ECO:0000256" key="6">
    <source>
        <dbReference type="ARBA" id="ARBA00023146"/>
    </source>
</evidence>
<dbReference type="Gene3D" id="3.30.1360.30">
    <property type="entry name" value="GAD-like domain"/>
    <property type="match status" value="1"/>
</dbReference>
<dbReference type="HAMAP" id="MF_00044">
    <property type="entry name" value="Asp_tRNA_synth_type1"/>
    <property type="match status" value="1"/>
</dbReference>
<dbReference type="GO" id="GO:0005524">
    <property type="term" value="F:ATP binding"/>
    <property type="evidence" value="ECO:0007669"/>
    <property type="project" value="UniProtKB-KW"/>
</dbReference>
<protein>
    <recommendedName>
        <fullName evidence="7">Aminoacyl-transfer RNA synthetases class-II family profile domain-containing protein</fullName>
    </recommendedName>
</protein>
<keyword evidence="2" id="KW-0436">Ligase</keyword>
<dbReference type="GO" id="GO:0006422">
    <property type="term" value="P:aspartyl-tRNA aminoacylation"/>
    <property type="evidence" value="ECO:0007669"/>
    <property type="project" value="TreeGrafter"/>
</dbReference>
<dbReference type="InterPro" id="IPR004364">
    <property type="entry name" value="Aa-tRNA-synt_II"/>
</dbReference>
<evidence type="ECO:0000256" key="1">
    <source>
        <dbReference type="ARBA" id="ARBA00006303"/>
    </source>
</evidence>
<keyword evidence="9" id="KW-1185">Reference proteome</keyword>
<comment type="similarity">
    <text evidence="1">Belongs to the class-II aminoacyl-tRNA synthetase family. Type 1 subfamily.</text>
</comment>
<evidence type="ECO:0000259" key="7">
    <source>
        <dbReference type="PROSITE" id="PS50862"/>
    </source>
</evidence>
<sequence length="662" mass="74188">MISRVPVLRFVKRSWSFLGPRRCILRPALNNNVCLVSNASITTTGVLAMSLKIKGGTDYMTVTNKGRSSLRTHTCGELRACHEGQQVILRGYLQYQRMGKFAIIRDAFGKTQVIIREEDTNLQKEIINTNFESYVEVTGTVHLRPVDQINKNMSSGEVEVLAATYQVINQARSDLPFLIRDHNKPKEPLRLKFRYLDLRHNELQANLRLKSQVAKKMRDFLQDKEGFIEITTPTLSINTPGGAQEFVVPSRHPGKFYSLVQSPQTYKQLAVIGGFDRYFQFAVCYRDEGAKPDRQPEFMQLDIEMSDVTIGDVKHLIEDLVIYAWPSHLPTISPPFPSITYSEAVTLYGTDKPDTRFDWKLQDVTHLLKNCGASVLENAVLMSGNSAHSFVIPQGQDYISKKVVSAWEDLAQKEHSQAGLSVFKVDSNLMLKGPNAKKIFPDQQTQLSRTLETQVGDIMVLAAGRTDNVLGLLGKLRLQAANILEKAGIPVRNPCSFNFLWVVDFPLFEHDPDSGKIMAVHHPFTLPREEDVDYLYTDPLKVRSQHYDLVLNGCEVGGGSIRIHDPIMQRYVLHKILGIGETSLGFLNEALESGAPPHGGIALGFDRYIAELCGANSIRDVIAFPKSIEGRCLMSGAPGHITEEEKQLYNIIVESNSTKNES</sequence>
<gene>
    <name evidence="8" type="ORF">O3P69_008745</name>
</gene>
<accession>A0AAW0SNF7</accession>
<proteinExistence type="inferred from homology"/>
<dbReference type="SUPFAM" id="SSF50249">
    <property type="entry name" value="Nucleic acid-binding proteins"/>
    <property type="match status" value="1"/>
</dbReference>
<dbReference type="InterPro" id="IPR002312">
    <property type="entry name" value="Asp/Asn-tRNA-synth_IIb"/>
</dbReference>
<dbReference type="Pfam" id="PF02938">
    <property type="entry name" value="GAD"/>
    <property type="match status" value="1"/>
</dbReference>
<name>A0AAW0SNF7_SCYPA</name>